<reference evidence="3" key="1">
    <citation type="journal article" date="2019" name="Int. J. Syst. Evol. Microbiol.">
        <title>The Global Catalogue of Microorganisms (GCM) 10K type strain sequencing project: providing services to taxonomists for standard genome sequencing and annotation.</title>
        <authorList>
            <consortium name="The Broad Institute Genomics Platform"/>
            <consortium name="The Broad Institute Genome Sequencing Center for Infectious Disease"/>
            <person name="Wu L."/>
            <person name="Ma J."/>
        </authorList>
    </citation>
    <scope>NUCLEOTIDE SEQUENCE [LARGE SCALE GENOMIC DNA]</scope>
    <source>
        <strain evidence="3">KCTC 62195</strain>
    </source>
</reference>
<dbReference type="GO" id="GO:0016853">
    <property type="term" value="F:isomerase activity"/>
    <property type="evidence" value="ECO:0007669"/>
    <property type="project" value="UniProtKB-KW"/>
</dbReference>
<evidence type="ECO:0000259" key="1">
    <source>
        <dbReference type="Pfam" id="PF16036"/>
    </source>
</evidence>
<evidence type="ECO:0000313" key="3">
    <source>
        <dbReference type="Proteomes" id="UP001595457"/>
    </source>
</evidence>
<organism evidence="2 3">
    <name type="scientific">Azotobacter bryophylli</name>
    <dbReference type="NCBI Taxonomy" id="1986537"/>
    <lineage>
        <taxon>Bacteria</taxon>
        <taxon>Pseudomonadati</taxon>
        <taxon>Pseudomonadota</taxon>
        <taxon>Gammaproteobacteria</taxon>
        <taxon>Pseudomonadales</taxon>
        <taxon>Pseudomonadaceae</taxon>
        <taxon>Azotobacter</taxon>
    </lineage>
</organism>
<feature type="domain" description="Chalcone isomerase" evidence="1">
    <location>
        <begin position="71"/>
        <end position="178"/>
    </location>
</feature>
<dbReference type="EMBL" id="JBHRSJ010000029">
    <property type="protein sequence ID" value="MFC2973288.1"/>
    <property type="molecule type" value="Genomic_DNA"/>
</dbReference>
<dbReference type="InterPro" id="IPR016087">
    <property type="entry name" value="Chalcone_isomerase"/>
</dbReference>
<dbReference type="Pfam" id="PF16036">
    <property type="entry name" value="Chalcone_3"/>
    <property type="match status" value="1"/>
</dbReference>
<evidence type="ECO:0000313" key="2">
    <source>
        <dbReference type="EMBL" id="MFC2973288.1"/>
    </source>
</evidence>
<sequence length="191" mass="21856">MNDRLDRQARSGHWLWMLCLLSCGAFADNKWQETIPDARLVGSGELRLFGEPIYSAQLFSPVQPPSEEAPFALELTYHRRIERDRLVSVSLEEIRRLYGEQVSPEQLEQWRGEMLQAFTDVEPGERIAAVFLPGQGMRFYVGGELRHEVHDSDFARAFFAIWLDPRARHPGLRERLLGALGCVAAEAERTC</sequence>
<comment type="caution">
    <text evidence="2">The sequence shown here is derived from an EMBL/GenBank/DDBJ whole genome shotgun (WGS) entry which is preliminary data.</text>
</comment>
<proteinExistence type="predicted"/>
<dbReference type="Proteomes" id="UP001595457">
    <property type="component" value="Unassembled WGS sequence"/>
</dbReference>
<accession>A0ABV7AVW0</accession>
<protein>
    <submittedName>
        <fullName evidence="2">Chalcone isomerase family protein</fullName>
    </submittedName>
</protein>
<dbReference type="RefSeq" id="WP_377814972.1">
    <property type="nucleotide sequence ID" value="NZ_JBHRSJ010000029.1"/>
</dbReference>
<gene>
    <name evidence="2" type="ORF">ACFOJE_13850</name>
</gene>
<keyword evidence="2" id="KW-0413">Isomerase</keyword>
<name>A0ABV7AVW0_9GAMM</name>
<keyword evidence="3" id="KW-1185">Reference proteome</keyword>